<sequence length="150" mass="17442">MTEPENVLFSSSELDRDELARLAELQRRQTEMLRPDVDNLKFDSDDGEIDDDFSVTGRTPKPPTVPDLRFEKQFEKSVLQLKEQGASTWMILWSAVIKDQIIMPFLQGFVWSLGGTAWKWYRTRGVVNARNPQKSGFFKGIQVRMTEWIK</sequence>
<dbReference type="OrthoDB" id="2430343at2759"/>
<comment type="caution">
    <text evidence="1">The sequence shown here is derived from an EMBL/GenBank/DDBJ whole genome shotgun (WGS) entry which is preliminary data.</text>
</comment>
<dbReference type="Proteomes" id="UP000093000">
    <property type="component" value="Unassembled WGS sequence"/>
</dbReference>
<keyword evidence="2" id="KW-1185">Reference proteome</keyword>
<reference evidence="1 2" key="1">
    <citation type="submission" date="2016-03" db="EMBL/GenBank/DDBJ databases">
        <title>Choanephora cucurbitarum.</title>
        <authorList>
            <person name="Min B."/>
            <person name="Park H."/>
            <person name="Park J.-H."/>
            <person name="Shin H.-D."/>
            <person name="Choi I.-G."/>
        </authorList>
    </citation>
    <scope>NUCLEOTIDE SEQUENCE [LARGE SCALE GENOMIC DNA]</scope>
    <source>
        <strain evidence="1 2">KUS-F28377</strain>
    </source>
</reference>
<dbReference type="InParanoid" id="A0A1C7NKR7"/>
<gene>
    <name evidence="1" type="ORF">A0J61_02206</name>
</gene>
<dbReference type="GO" id="GO:0000423">
    <property type="term" value="P:mitophagy"/>
    <property type="evidence" value="ECO:0007669"/>
    <property type="project" value="InterPro"/>
</dbReference>
<proteinExistence type="predicted"/>
<dbReference type="PANTHER" id="PTHR38699">
    <property type="entry name" value="CHROMOSOME 1, WHOLE GENOME SHOTGUN SEQUENCE"/>
    <property type="match status" value="1"/>
</dbReference>
<dbReference type="EMBL" id="LUGH01000080">
    <property type="protein sequence ID" value="OBZ89733.1"/>
    <property type="molecule type" value="Genomic_DNA"/>
</dbReference>
<name>A0A1C7NKR7_9FUNG</name>
<protein>
    <recommendedName>
        <fullName evidence="3">DUF1770 domain-containing protein</fullName>
    </recommendedName>
</protein>
<accession>A0A1C7NKR7</accession>
<dbReference type="GO" id="GO:0140580">
    <property type="term" value="F:mitochondrion autophagosome adaptor activity"/>
    <property type="evidence" value="ECO:0007669"/>
    <property type="project" value="InterPro"/>
</dbReference>
<dbReference type="AlphaFoldDB" id="A0A1C7NKR7"/>
<dbReference type="PANTHER" id="PTHR38699:SF1">
    <property type="entry name" value="MITOPHAGY RECEPTOR ATG43"/>
    <property type="match status" value="1"/>
</dbReference>
<evidence type="ECO:0000313" key="1">
    <source>
        <dbReference type="EMBL" id="OBZ89733.1"/>
    </source>
</evidence>
<organism evidence="1 2">
    <name type="scientific">Choanephora cucurbitarum</name>
    <dbReference type="NCBI Taxonomy" id="101091"/>
    <lineage>
        <taxon>Eukaryota</taxon>
        <taxon>Fungi</taxon>
        <taxon>Fungi incertae sedis</taxon>
        <taxon>Mucoromycota</taxon>
        <taxon>Mucoromycotina</taxon>
        <taxon>Mucoromycetes</taxon>
        <taxon>Mucorales</taxon>
        <taxon>Mucorineae</taxon>
        <taxon>Choanephoraceae</taxon>
        <taxon>Choanephoroideae</taxon>
        <taxon>Choanephora</taxon>
    </lineage>
</organism>
<dbReference type="InterPro" id="IPR013898">
    <property type="entry name" value="Atg43"/>
</dbReference>
<evidence type="ECO:0000313" key="2">
    <source>
        <dbReference type="Proteomes" id="UP000093000"/>
    </source>
</evidence>
<evidence type="ECO:0008006" key="3">
    <source>
        <dbReference type="Google" id="ProtNLM"/>
    </source>
</evidence>